<protein>
    <recommendedName>
        <fullName evidence="1">F-box domain-containing protein</fullName>
    </recommendedName>
</protein>
<dbReference type="STRING" id="1314781.A0A165J4D5"/>
<evidence type="ECO:0000259" key="1">
    <source>
        <dbReference type="PROSITE" id="PS50181"/>
    </source>
</evidence>
<dbReference type="InterPro" id="IPR001810">
    <property type="entry name" value="F-box_dom"/>
</dbReference>
<dbReference type="EMBL" id="KV425975">
    <property type="protein sequence ID" value="KZV94315.1"/>
    <property type="molecule type" value="Genomic_DNA"/>
</dbReference>
<reference evidence="2 3" key="1">
    <citation type="journal article" date="2016" name="Mol. Biol. Evol.">
        <title>Comparative Genomics of Early-Diverging Mushroom-Forming Fungi Provides Insights into the Origins of Lignocellulose Decay Capabilities.</title>
        <authorList>
            <person name="Nagy L.G."/>
            <person name="Riley R."/>
            <person name="Tritt A."/>
            <person name="Adam C."/>
            <person name="Daum C."/>
            <person name="Floudas D."/>
            <person name="Sun H."/>
            <person name="Yadav J.S."/>
            <person name="Pangilinan J."/>
            <person name="Larsson K.H."/>
            <person name="Matsuura K."/>
            <person name="Barry K."/>
            <person name="Labutti K."/>
            <person name="Kuo R."/>
            <person name="Ohm R.A."/>
            <person name="Bhattacharya S.S."/>
            <person name="Shirouzu T."/>
            <person name="Yoshinaga Y."/>
            <person name="Martin F.M."/>
            <person name="Grigoriev I.V."/>
            <person name="Hibbett D.S."/>
        </authorList>
    </citation>
    <scope>NUCLEOTIDE SEQUENCE [LARGE SCALE GENOMIC DNA]</scope>
    <source>
        <strain evidence="2 3">HHB12029</strain>
    </source>
</reference>
<dbReference type="SMART" id="SM00256">
    <property type="entry name" value="FBOX"/>
    <property type="match status" value="1"/>
</dbReference>
<keyword evidence="3" id="KW-1185">Reference proteome</keyword>
<feature type="domain" description="F-box" evidence="1">
    <location>
        <begin position="56"/>
        <end position="103"/>
    </location>
</feature>
<dbReference type="OrthoDB" id="3156934at2759"/>
<accession>A0A165J4D5</accession>
<dbReference type="Proteomes" id="UP000077266">
    <property type="component" value="Unassembled WGS sequence"/>
</dbReference>
<evidence type="ECO:0000313" key="2">
    <source>
        <dbReference type="EMBL" id="KZV94315.1"/>
    </source>
</evidence>
<dbReference type="InterPro" id="IPR036047">
    <property type="entry name" value="F-box-like_dom_sf"/>
</dbReference>
<dbReference type="Pfam" id="PF00646">
    <property type="entry name" value="F-box"/>
    <property type="match status" value="1"/>
</dbReference>
<dbReference type="Gene3D" id="1.20.1280.50">
    <property type="match status" value="1"/>
</dbReference>
<dbReference type="InParanoid" id="A0A165J4D5"/>
<name>A0A165J4D5_EXIGL</name>
<evidence type="ECO:0000313" key="3">
    <source>
        <dbReference type="Proteomes" id="UP000077266"/>
    </source>
</evidence>
<dbReference type="PROSITE" id="PS50181">
    <property type="entry name" value="FBOX"/>
    <property type="match status" value="1"/>
</dbReference>
<dbReference type="SUPFAM" id="SSF81383">
    <property type="entry name" value="F-box domain"/>
    <property type="match status" value="1"/>
</dbReference>
<gene>
    <name evidence="2" type="ORF">EXIGLDRAFT_835089</name>
</gene>
<sequence>MLTPTHDRAVEACLRDVFRDLAHGVHSASQVHTIFTAVMEKSLRVLCDELLEWNASSILQRVPPEILASCLQFLPLPERVRASHVSRHWRSVALAFPPLWGDIIVRSTTRSALALLDAVLPRSGLYPVDFAYFPKEPGASGLLGEIASVLHDHMHHMRTIEWPGSSDYFCFSQPAPMLEIVRFNSDSSLDGSIPDTFLGATAGRLRTLQMEYLGLPQERCPALSTVTRLRGTLPWKPAQTADLRNLFDLFPNVKHLHLRDFHRRHKLPSSPAPSSLEFLVIEASGAGIDFSAVMDGWAHERVRRIDIRAHTLRGDGFAAIMSQVQALDVTIEPSIVFKGSSDTGFTRTVQFGIGGLSPSEFNAAIASHVQALHAAQSISLLKSLTLPLSIWARLIMLPITFPALTEVTLRLPGHDDYGGRDFNFHELRVVLLQLPMLQSMVAEARADYTSIRDIIDDPILKVCQGLMMLMLHAASDHGRRVNVILRCGSEEIHIL</sequence>
<organism evidence="2 3">
    <name type="scientific">Exidia glandulosa HHB12029</name>
    <dbReference type="NCBI Taxonomy" id="1314781"/>
    <lineage>
        <taxon>Eukaryota</taxon>
        <taxon>Fungi</taxon>
        <taxon>Dikarya</taxon>
        <taxon>Basidiomycota</taxon>
        <taxon>Agaricomycotina</taxon>
        <taxon>Agaricomycetes</taxon>
        <taxon>Auriculariales</taxon>
        <taxon>Exidiaceae</taxon>
        <taxon>Exidia</taxon>
    </lineage>
</organism>
<dbReference type="AlphaFoldDB" id="A0A165J4D5"/>
<proteinExistence type="predicted"/>